<evidence type="ECO:0008006" key="2">
    <source>
        <dbReference type="Google" id="ProtNLM"/>
    </source>
</evidence>
<accession>A0A7S0G7I7</accession>
<sequence>MSIDMMMSSSEISLAKSSLLYGSEKLRMKGLETYGTETMSPMSTVTTSSVEVREVGKGIIVDQLKHVEVSSEKQLADVLDLTMAGPEARRKLMGTSAALVRSRKSLLEVLDSFMKAFTTKNGWRYAELWSSAKECTDDRNAVLEMSHSIVTGDEVGLRKFSNYSRQLFIVDKECMPGRIWRTGSVEWMGCATDSRSSTRADMAFRSGIVSGFGVPVILGAEVVAVMCFFDNQHHSYDAKSIHIASQCISSLTTAWQATNPRRESANFPAAAA</sequence>
<protein>
    <recommendedName>
        <fullName evidence="2">GAF domain-containing protein</fullName>
    </recommendedName>
</protein>
<name>A0A7S0G7I7_9RHOD</name>
<dbReference type="EMBL" id="HBEK01020805">
    <property type="protein sequence ID" value="CAD8401347.1"/>
    <property type="molecule type" value="Transcribed_RNA"/>
</dbReference>
<evidence type="ECO:0000313" key="1">
    <source>
        <dbReference type="EMBL" id="CAD8401347.1"/>
    </source>
</evidence>
<dbReference type="SUPFAM" id="SSF55781">
    <property type="entry name" value="GAF domain-like"/>
    <property type="match status" value="1"/>
</dbReference>
<dbReference type="AlphaFoldDB" id="A0A7S0G7I7"/>
<proteinExistence type="predicted"/>
<dbReference type="Gene3D" id="3.30.450.40">
    <property type="match status" value="1"/>
</dbReference>
<organism evidence="1">
    <name type="scientific">Rhodosorus marinus</name>
    <dbReference type="NCBI Taxonomy" id="101924"/>
    <lineage>
        <taxon>Eukaryota</taxon>
        <taxon>Rhodophyta</taxon>
        <taxon>Stylonematophyceae</taxon>
        <taxon>Stylonematales</taxon>
        <taxon>Stylonemataceae</taxon>
        <taxon>Rhodosorus</taxon>
    </lineage>
</organism>
<reference evidence="1" key="1">
    <citation type="submission" date="2021-01" db="EMBL/GenBank/DDBJ databases">
        <authorList>
            <person name="Corre E."/>
            <person name="Pelletier E."/>
            <person name="Niang G."/>
            <person name="Scheremetjew M."/>
            <person name="Finn R."/>
            <person name="Kale V."/>
            <person name="Holt S."/>
            <person name="Cochrane G."/>
            <person name="Meng A."/>
            <person name="Brown T."/>
            <person name="Cohen L."/>
        </authorList>
    </citation>
    <scope>NUCLEOTIDE SEQUENCE</scope>
    <source>
        <strain evidence="1">UTEX LB 2760</strain>
    </source>
</reference>
<gene>
    <name evidence="1" type="ORF">RMAR0315_LOCUS11351</name>
</gene>
<dbReference type="InterPro" id="IPR029016">
    <property type="entry name" value="GAF-like_dom_sf"/>
</dbReference>